<evidence type="ECO:0000313" key="3">
    <source>
        <dbReference type="EMBL" id="TGD72967.1"/>
    </source>
</evidence>
<reference evidence="3 4" key="1">
    <citation type="submission" date="2019-04" db="EMBL/GenBank/DDBJ databases">
        <title>Taxonomy of novel Haliea sp. from mangrove soil of West Coast of India.</title>
        <authorList>
            <person name="Verma A."/>
            <person name="Kumar P."/>
            <person name="Krishnamurthi S."/>
        </authorList>
    </citation>
    <scope>NUCLEOTIDE SEQUENCE [LARGE SCALE GENOMIC DNA]</scope>
    <source>
        <strain evidence="3 4">SAOS-164</strain>
    </source>
</reference>
<dbReference type="InterPro" id="IPR013783">
    <property type="entry name" value="Ig-like_fold"/>
</dbReference>
<feature type="domain" description="DUF11" evidence="2">
    <location>
        <begin position="1753"/>
        <end position="1851"/>
    </location>
</feature>
<keyword evidence="1" id="KW-0812">Transmembrane</keyword>
<dbReference type="InterPro" id="IPR047589">
    <property type="entry name" value="DUF11_rpt"/>
</dbReference>
<evidence type="ECO:0000256" key="1">
    <source>
        <dbReference type="SAM" id="Phobius"/>
    </source>
</evidence>
<sequence length="1901" mass="189627">MLPQAGRPQGHWKVAHFHPRGAGVGRDLAARGLYWNPGQEKNNMSAKTLLRYWLWLCLLPGLLLAGLASAATVSLTLSSYPAQPVTGQVLTYRATWVAGTGPPCFGDLIVSLPASGATFLDSNPGGSFESANNRVRWSNIRFHNNTGDRWVRVLVTAAGGSLPAASARVTGGCSTSTGPQAGPVVNPGAQPHLTLDKTASRTTAGAGEQISYTLTYANNGSGDATGVVLTDTLPADVLFYSASGGGAHAAGTVTWNIGTIPAGASGAVSATVTVASPIANGTVLANTAELASNELAAVNAGPVNVTATSAPVLSVLKQAPGPQVAAGQVFTYLIDYANSGTDTATGVVVTDTLPSGLAFVSATGGGSHSNGVVTWNLPDLGAGAAHQLSLTAKVASPISDGSVLGNAISITSAQTGIVAGPTVDVTASSAPVLELQKTVSRATANAGERLVYTLTYSNTGSDTATGVQLQDVLPPDTLYVSDTGGGAVSGQQVTWNLGKLRAGEGGSIQLQADIVTPIADGTVLHNTASLLSAQVSQPTTAFADTRVSSAPVLSVEKQVSRNRVQDGDSFVYTITYANTGTDAATNVVLEDALPADTVFVSATGGGVYAAPTNSVSWSLGTLAAGARDSVTVTLRTAVPLADGTVLVNSASIDADQTSPVSAASEPSRVTVSSAPLLLVDLTPSQTRTTPGSTLVYTLDFANFGTDAGSGTQLEFLAAPGTRITGAGAGGVVSGDVVNWSFGNFPAGALGSVTVTVEVDSPLANGTRLSPLAGIAATGGHLDLASTTTVVDSAPLLSLSKRASRTQVQPGDSLVYTLAFDNSGTDAAGDVVLRDFLPAGVSFVSASAGGTESGGVVTWNLGDLAAPAAGSVTLTVRVNSPLPDGTLLENLASIESTATSPVSASHRISVSSQPDLSIRKSVSSSTVVPGNTLVYTLEYANNGTDQATGVVLEDHLPDNVTFVRASGGGSESSPGIVQWSIGTLAAGARSSVTVEVTVDSPLANGTVLHNVATIDGDQGGPRSSPVVDVRVSSAPLLQLAKTGPAVVSAGSQATYTLSYSNTGHDTATGLVLRDTLPANTTLVSSSPSGKPKGGSVTWNLPDLPAGGSGAILLTLAVDSPLPSGTRLVNQASLSSAELLPVTATARTDVSSAPILRLDKRATRDFVAAGEQLTYTLDYSNQGNSNAAGVVLVDHLPPEVSFVSATGGGSPSGADVTWNIGSLPAGSSGSVSVTVQVDSPISSGIVIPNAASISATGVPPLAAPLVPVLVLSAPQFTLDKQASASVVDAGGTVSFEIDYFNGGTDTATGVVLTDQVPANTSFVSASAGGSEAGGVVSWNLGSVPALSGGKVTVTLQIDEPLANGTVISNQAELTSNETAALTGGTGFVVSSAPQLALAKQSQPGAVVQAGQDVTYTLRLENNGSDSADHIAVVDDLPAGASAVSIGQGGSFDAATSRVSWNIPALAAGASLVFDYTLRVPTGLANGSSWTNRAAASARNAAPASASRTLTIASQARLELRKSGGNSVNAGENLTYTLEYANTGNAVASNAILRDTLPAGLLFVAASDAGAHNAGVVTWALGDLAPGASGSVELTLQAPLGALDGTLYANTAELAAANAQAVVAHAQSSVRSHVELDVAISAGPSPVAPGDAVVYTITYHNAGNEDASNATLRASLPANAVFASANNSGAPSGGDVLWNLGTLAAGDSGSVSFTVDANTPLPDGTALPSTATLAADLGLPDSASTAVAVASSPLVVVVKAADLAEAEVGDIITFGIGLANFGNAVAGGVSVIDALPPELALLSVDAGGIVDQDANTVTWDLGDLAPDGSIVILSVRAQVIAPTDAIVNTATIDYAQLVSPFSFSTGVAAAGATAVPVPALPLAWLWLSLIFVLGAAARVYYRGS</sequence>
<feature type="domain" description="DUF11" evidence="2">
    <location>
        <begin position="796"/>
        <end position="900"/>
    </location>
</feature>
<dbReference type="Gene3D" id="2.60.40.1170">
    <property type="entry name" value="Mu homology domain, subdomain B"/>
    <property type="match status" value="3"/>
</dbReference>
<feature type="domain" description="DUF11" evidence="2">
    <location>
        <begin position="1633"/>
        <end position="1730"/>
    </location>
</feature>
<feature type="domain" description="DUF11" evidence="2">
    <location>
        <begin position="1276"/>
        <end position="1375"/>
    </location>
</feature>
<dbReference type="Pfam" id="PF01345">
    <property type="entry name" value="DUF11"/>
    <property type="match status" value="13"/>
</dbReference>
<accession>A0A4Z0M0K8</accession>
<evidence type="ECO:0000313" key="4">
    <source>
        <dbReference type="Proteomes" id="UP000298050"/>
    </source>
</evidence>
<organism evidence="3 4">
    <name type="scientific">Mangrovimicrobium sediminis</name>
    <dbReference type="NCBI Taxonomy" id="2562682"/>
    <lineage>
        <taxon>Bacteria</taxon>
        <taxon>Pseudomonadati</taxon>
        <taxon>Pseudomonadota</taxon>
        <taxon>Gammaproteobacteria</taxon>
        <taxon>Cellvibrionales</taxon>
        <taxon>Halieaceae</taxon>
        <taxon>Mangrovimicrobium</taxon>
    </lineage>
</organism>
<proteinExistence type="predicted"/>
<dbReference type="PANTHER" id="PTHR34819:SF3">
    <property type="entry name" value="CELL SURFACE PROTEIN"/>
    <property type="match status" value="1"/>
</dbReference>
<evidence type="ECO:0000259" key="2">
    <source>
        <dbReference type="Pfam" id="PF01345"/>
    </source>
</evidence>
<name>A0A4Z0M0K8_9GAMM</name>
<gene>
    <name evidence="3" type="ORF">E4634_11810</name>
</gene>
<feature type="domain" description="DUF11" evidence="2">
    <location>
        <begin position="1393"/>
        <end position="1497"/>
    </location>
</feature>
<feature type="domain" description="DUF11" evidence="2">
    <location>
        <begin position="553"/>
        <end position="659"/>
    </location>
</feature>
<dbReference type="Gene3D" id="2.60.40.10">
    <property type="entry name" value="Immunoglobulins"/>
    <property type="match status" value="2"/>
</dbReference>
<dbReference type="EMBL" id="SRLE01000008">
    <property type="protein sequence ID" value="TGD72967.1"/>
    <property type="molecule type" value="Genomic_DNA"/>
</dbReference>
<keyword evidence="1" id="KW-0472">Membrane</keyword>
<dbReference type="Proteomes" id="UP000298050">
    <property type="component" value="Unassembled WGS sequence"/>
</dbReference>
<feature type="domain" description="DUF11" evidence="2">
    <location>
        <begin position="193"/>
        <end position="293"/>
    </location>
</feature>
<keyword evidence="4" id="KW-1185">Reference proteome</keyword>
<feature type="transmembrane region" description="Helical" evidence="1">
    <location>
        <begin position="52"/>
        <end position="77"/>
    </location>
</feature>
<feature type="domain" description="DUF11" evidence="2">
    <location>
        <begin position="1154"/>
        <end position="1253"/>
    </location>
</feature>
<comment type="caution">
    <text evidence="3">The sequence shown here is derived from an EMBL/GenBank/DDBJ whole genome shotgun (WGS) entry which is preliminary data.</text>
</comment>
<dbReference type="OrthoDB" id="6057062at2"/>
<feature type="transmembrane region" description="Helical" evidence="1">
    <location>
        <begin position="1880"/>
        <end position="1898"/>
    </location>
</feature>
<feature type="domain" description="DUF11" evidence="2">
    <location>
        <begin position="433"/>
        <end position="538"/>
    </location>
</feature>
<feature type="domain" description="DUF11" evidence="2">
    <location>
        <begin position="1522"/>
        <end position="1615"/>
    </location>
</feature>
<keyword evidence="1" id="KW-1133">Transmembrane helix</keyword>
<protein>
    <submittedName>
        <fullName evidence="3">DUF11 domain-containing protein</fullName>
    </submittedName>
</protein>
<dbReference type="PANTHER" id="PTHR34819">
    <property type="entry name" value="LARGE CYSTEINE-RICH PERIPLASMIC PROTEIN OMCB"/>
    <property type="match status" value="1"/>
</dbReference>
<feature type="domain" description="DUF11" evidence="2">
    <location>
        <begin position="313"/>
        <end position="414"/>
    </location>
</feature>
<dbReference type="NCBIfam" id="TIGR01451">
    <property type="entry name" value="B_ant_repeat"/>
    <property type="match status" value="13"/>
</dbReference>
<feature type="domain" description="DUF11" evidence="2">
    <location>
        <begin position="1036"/>
        <end position="1135"/>
    </location>
</feature>
<feature type="domain" description="DUF11" evidence="2">
    <location>
        <begin position="914"/>
        <end position="1018"/>
    </location>
</feature>
<dbReference type="InterPro" id="IPR051172">
    <property type="entry name" value="Chlamydia_OmcB"/>
</dbReference>
<dbReference type="InterPro" id="IPR001434">
    <property type="entry name" value="OmcB-like_DUF11"/>
</dbReference>